<organism evidence="3 4">
    <name type="scientific">Pseudobutyrivibrio ruminis</name>
    <dbReference type="NCBI Taxonomy" id="46206"/>
    <lineage>
        <taxon>Bacteria</taxon>
        <taxon>Bacillati</taxon>
        <taxon>Bacillota</taxon>
        <taxon>Clostridia</taxon>
        <taxon>Lachnospirales</taxon>
        <taxon>Lachnospiraceae</taxon>
        <taxon>Pseudobutyrivibrio</taxon>
    </lineage>
</organism>
<protein>
    <submittedName>
        <fullName evidence="3">Uncharacterized protein</fullName>
    </submittedName>
</protein>
<dbReference type="AlphaFoldDB" id="A0A2G3ECN7"/>
<dbReference type="Proteomes" id="UP000225889">
    <property type="component" value="Unassembled WGS sequence"/>
</dbReference>
<dbReference type="EMBL" id="PDYH01000010">
    <property type="protein sequence ID" value="PHU40977.1"/>
    <property type="molecule type" value="Genomic_DNA"/>
</dbReference>
<sequence>MKLKGSYTVEATVIISVSLILFGLAVALAYELFKESINYVAQAGENYDAVRMFRLKEAAMDVINAIRD</sequence>
<dbReference type="EMBL" id="PDYF01000002">
    <property type="protein sequence ID" value="PHU36563.1"/>
    <property type="molecule type" value="Genomic_DNA"/>
</dbReference>
<reference evidence="3" key="1">
    <citation type="submission" date="2017-10" db="EMBL/GenBank/DDBJ databases">
        <title>Resolving the taxonomy of Roseburia spp., Eubacterium rectale and Agathobacter spp. through phylogenomic analysis.</title>
        <authorList>
            <person name="Sheridan P.O."/>
            <person name="Walker A.W."/>
            <person name="Duncan S.H."/>
            <person name="Scott K.P."/>
            <person name="Toole P.W.O."/>
            <person name="Luis P."/>
            <person name="Flint H.J."/>
        </authorList>
    </citation>
    <scope>NUCLEOTIDE SEQUENCE [LARGE SCALE GENOMIC DNA]</scope>
    <source>
        <strain evidence="3">JK10</strain>
        <strain evidence="2">JK626</strain>
    </source>
</reference>
<evidence type="ECO:0000313" key="2">
    <source>
        <dbReference type="EMBL" id="PHU36563.1"/>
    </source>
</evidence>
<reference evidence="3" key="2">
    <citation type="submission" date="2017-10" db="EMBL/GenBank/DDBJ databases">
        <authorList>
            <person name="Banno H."/>
            <person name="Chua N.-H."/>
        </authorList>
    </citation>
    <scope>NUCLEOTIDE SEQUENCE [LARGE SCALE GENOMIC DNA]</scope>
    <source>
        <strain evidence="3">JK10</strain>
        <strain evidence="2">JK626</strain>
    </source>
</reference>
<gene>
    <name evidence="3" type="ORF">CSX00_03250</name>
    <name evidence="2" type="ORF">CSX01_00375</name>
</gene>
<keyword evidence="1" id="KW-1133">Transmembrane helix</keyword>
<feature type="transmembrane region" description="Helical" evidence="1">
    <location>
        <begin position="12"/>
        <end position="33"/>
    </location>
</feature>
<dbReference type="Proteomes" id="UP000224317">
    <property type="component" value="Unassembled WGS sequence"/>
</dbReference>
<accession>A0A2G3ECN7</accession>
<evidence type="ECO:0000256" key="1">
    <source>
        <dbReference type="SAM" id="Phobius"/>
    </source>
</evidence>
<name>A0A2G3ECN7_9FIRM</name>
<keyword evidence="4" id="KW-1185">Reference proteome</keyword>
<keyword evidence="1" id="KW-0812">Transmembrane</keyword>
<evidence type="ECO:0000313" key="3">
    <source>
        <dbReference type="EMBL" id="PHU40977.1"/>
    </source>
</evidence>
<dbReference type="RefSeq" id="WP_090154139.1">
    <property type="nucleotide sequence ID" value="NZ_PDYF01000002.1"/>
</dbReference>
<comment type="caution">
    <text evidence="3">The sequence shown here is derived from an EMBL/GenBank/DDBJ whole genome shotgun (WGS) entry which is preliminary data.</text>
</comment>
<evidence type="ECO:0000313" key="4">
    <source>
        <dbReference type="Proteomes" id="UP000224317"/>
    </source>
</evidence>
<proteinExistence type="predicted"/>
<keyword evidence="1" id="KW-0472">Membrane</keyword>